<protein>
    <submittedName>
        <fullName evidence="2">Ribosomal protein S27E</fullName>
    </submittedName>
</protein>
<dbReference type="GO" id="GO:0005840">
    <property type="term" value="C:ribosome"/>
    <property type="evidence" value="ECO:0007669"/>
    <property type="project" value="UniProtKB-KW"/>
</dbReference>
<evidence type="ECO:0000259" key="1">
    <source>
        <dbReference type="Pfam" id="PF22289"/>
    </source>
</evidence>
<keyword evidence="2" id="KW-0689">Ribosomal protein</keyword>
<reference evidence="2 3" key="1">
    <citation type="submission" date="2020-08" db="EMBL/GenBank/DDBJ databases">
        <title>Sequencing the genomes of 1000 actinobacteria strains.</title>
        <authorList>
            <person name="Klenk H.-P."/>
        </authorList>
    </citation>
    <scope>NUCLEOTIDE SEQUENCE [LARGE SCALE GENOMIC DNA]</scope>
    <source>
        <strain evidence="2 3">DSM 105783</strain>
    </source>
</reference>
<dbReference type="NCBIfam" id="NF041259">
    <property type="entry name" value="mono_DmmA_fam"/>
    <property type="match status" value="1"/>
</dbReference>
<feature type="domain" description="Dimethylamine monooxygenase subunit DmmA-like C-terminal" evidence="1">
    <location>
        <begin position="121"/>
        <end position="163"/>
    </location>
</feature>
<dbReference type="AlphaFoldDB" id="A0A7W8TS93"/>
<keyword evidence="2" id="KW-0687">Ribonucleoprotein</keyword>
<dbReference type="Proteomes" id="UP000580797">
    <property type="component" value="Unassembled WGS sequence"/>
</dbReference>
<proteinExistence type="predicted"/>
<accession>A0A7W8TS93</accession>
<name>A0A7W8TS93_9MICC</name>
<dbReference type="EMBL" id="JACHDR010000001">
    <property type="protein sequence ID" value="MBB5511976.1"/>
    <property type="molecule type" value="Genomic_DNA"/>
</dbReference>
<comment type="caution">
    <text evidence="2">The sequence shown here is derived from an EMBL/GenBank/DDBJ whole genome shotgun (WGS) entry which is preliminary data.</text>
</comment>
<organism evidence="2 3">
    <name type="scientific">Neomicrococcus aestuarii</name>
    <dbReference type="NCBI Taxonomy" id="556325"/>
    <lineage>
        <taxon>Bacteria</taxon>
        <taxon>Bacillati</taxon>
        <taxon>Actinomycetota</taxon>
        <taxon>Actinomycetes</taxon>
        <taxon>Micrococcales</taxon>
        <taxon>Micrococcaceae</taxon>
        <taxon>Neomicrococcus</taxon>
    </lineage>
</organism>
<dbReference type="InterPro" id="IPR048037">
    <property type="entry name" value="DmmA-like_C"/>
</dbReference>
<sequence>MGVVTLDRNISSFELSDNTVDPSGSSYLLISFGQNESETHARALLADAMNHGPVQWLTFASFSPVSRRPIEGAIRSCRNGVRIAIIGNQFDVLQCAALARSLGALENEIRKLITQSSDLPIYCAHCRQTSRVVGTPGSVVVCSACARSVEIHAHFSESKGCFLASDARARTLP</sequence>
<gene>
    <name evidence="2" type="ORF">HD598_000663</name>
</gene>
<evidence type="ECO:0000313" key="2">
    <source>
        <dbReference type="EMBL" id="MBB5511976.1"/>
    </source>
</evidence>
<dbReference type="Pfam" id="PF22289">
    <property type="entry name" value="DmmA-like_C"/>
    <property type="match status" value="1"/>
</dbReference>
<evidence type="ECO:0000313" key="3">
    <source>
        <dbReference type="Proteomes" id="UP000580797"/>
    </source>
</evidence>